<evidence type="ECO:0000259" key="7">
    <source>
        <dbReference type="Pfam" id="PF25781"/>
    </source>
</evidence>
<feature type="compositionally biased region" description="Low complexity" evidence="5">
    <location>
        <begin position="9"/>
        <end position="21"/>
    </location>
</feature>
<dbReference type="SUPFAM" id="SSF48371">
    <property type="entry name" value="ARM repeat"/>
    <property type="match status" value="1"/>
</dbReference>
<feature type="region of interest" description="Disordered" evidence="5">
    <location>
        <begin position="81"/>
        <end position="101"/>
    </location>
</feature>
<comment type="subcellular location">
    <subcellularLocation>
        <location evidence="1">Nucleus</location>
        <location evidence="1">Nucleolus</location>
    </subcellularLocation>
    <subcellularLocation>
        <location evidence="2">Nucleus</location>
        <location evidence="2">Nucleoplasm</location>
    </subcellularLocation>
</comment>
<evidence type="ECO:0000256" key="1">
    <source>
        <dbReference type="ARBA" id="ARBA00004604"/>
    </source>
</evidence>
<feature type="domain" description="TEX10-like TPR repeats" evidence="7">
    <location>
        <begin position="613"/>
        <end position="742"/>
    </location>
</feature>
<dbReference type="GO" id="GO:0005634">
    <property type="term" value="C:nucleus"/>
    <property type="evidence" value="ECO:0007669"/>
    <property type="project" value="UniProtKB-SubCell"/>
</dbReference>
<evidence type="ECO:0000256" key="4">
    <source>
        <dbReference type="ARBA" id="ARBA00023242"/>
    </source>
</evidence>
<dbReference type="EMBL" id="HBDX01005577">
    <property type="protein sequence ID" value="CAD8224071.1"/>
    <property type="molecule type" value="Transcribed_RNA"/>
</dbReference>
<dbReference type="Pfam" id="PF12333">
    <property type="entry name" value="Ipi1_N"/>
    <property type="match status" value="1"/>
</dbReference>
<dbReference type="PANTHER" id="PTHR16056">
    <property type="entry name" value="REGULATOR OF MICROTUBULE DYNAMICS PROTEIN"/>
    <property type="match status" value="1"/>
</dbReference>
<evidence type="ECO:0000259" key="6">
    <source>
        <dbReference type="Pfam" id="PF12333"/>
    </source>
</evidence>
<keyword evidence="4" id="KW-0539">Nucleus</keyword>
<feature type="region of interest" description="Disordered" evidence="5">
    <location>
        <begin position="1"/>
        <end position="44"/>
    </location>
</feature>
<feature type="region of interest" description="Disordered" evidence="5">
    <location>
        <begin position="323"/>
        <end position="351"/>
    </location>
</feature>
<accession>A0A7R9XRE6</accession>
<dbReference type="InterPro" id="IPR016024">
    <property type="entry name" value="ARM-type_fold"/>
</dbReference>
<evidence type="ECO:0000256" key="2">
    <source>
        <dbReference type="ARBA" id="ARBA00004642"/>
    </source>
</evidence>
<sequence>MGKAKARAVARSSAASSAPATKPRRGVGFTSGPTKHRTGKTLGGGVEFAKKRLKVGRKVAKHANETDSAVRSKRIRLAAQNLQSAGAGTSGEGTRDEDAASARGTPLNELLNQCGHYAAKTRCDGLNGLLEVCERYPGAVRARAGDAIERVGERLADEAREARRAARECLGRGVVPALGVEGLAPFAKTLILYAGAALTHVADDVRRDAPAALDALLEAAPTLVAAHAPASTLGHLGELLRRGDDGGVGSGSSVQRGVGSQKPATRLALLRSCRRFLETLAEGVGATDGDRGGLSSTSSMTTTFVWGEEARRGAATRSIGSMYAERSRQAPPSVLAATTASNDESEDSGGRITGESRAAVRVNAKRLVELAMCVWDDAAQTFTDERGVDVDRVRVMAQSMACARLALSLADGAEESEMLENTDIASTAVSVVPEIARRTLGMFPSTSPASVAEKQDISRTREAMVDLNFETCRFLLDASSSVAHEALAQHLAPGVMDALPHVLARALQYVTSTLRGVALDGGAMGEDVPTPDDAYGDVLALARDALTLPAWCFSASITGSACADLLVAVTETWERAVADEDIERITQCVALLTETLPEEARQGYFRVPIETAAGWVRHIPRVLWAFKHENPSATQKLLSLLHDVAARNPPGSPLADVLSTCEAEMAVLFFMVPPAGSPEGAKSRPGPFARLPFPSQCAAVRLVGVLPTLTPPMIRALAKMCLDVDRVNEELCVIAIEAMQANALAAPLELTMSFYATLLVGAAGVKFLDKSSKRDVATVEQKSWLIARRAIPSAAAALVALSDADAPWTGASLASVTLKHMWSSRVEKGDVDGATRTASGFVALIASTAEFARSVSGQSGQSIDDDNVSGAIPEMFAWFILRAEDGDGVDVDVAWRALRAAPSTTPGPVASAVVASSESSAALTDRALAFVSKLITETAAGSIEISKDELRDVVRSIQNKASALEANESTKRARALDVHWNVAFGEAI</sequence>
<dbReference type="PANTHER" id="PTHR16056:SF2">
    <property type="entry name" value="TESTIS-EXPRESSED PROTEIN 10"/>
    <property type="match status" value="1"/>
</dbReference>
<dbReference type="InterPro" id="IPR011989">
    <property type="entry name" value="ARM-like"/>
</dbReference>
<comment type="similarity">
    <text evidence="3">Belongs to the IPI1/TEX10 family.</text>
</comment>
<gene>
    <name evidence="8" type="ORF">OLUC0939_LOCUS4797</name>
</gene>
<evidence type="ECO:0008006" key="9">
    <source>
        <dbReference type="Google" id="ProtNLM"/>
    </source>
</evidence>
<reference evidence="8" key="1">
    <citation type="submission" date="2021-01" db="EMBL/GenBank/DDBJ databases">
        <authorList>
            <person name="Corre E."/>
            <person name="Pelletier E."/>
            <person name="Niang G."/>
            <person name="Scheremetjew M."/>
            <person name="Finn R."/>
            <person name="Kale V."/>
            <person name="Holt S."/>
            <person name="Cochrane G."/>
            <person name="Meng A."/>
            <person name="Brown T."/>
            <person name="Cohen L."/>
        </authorList>
    </citation>
    <scope>NUCLEOTIDE SEQUENCE</scope>
    <source>
        <strain evidence="8">Clade-A-BCC118000</strain>
    </source>
</reference>
<proteinExistence type="inferred from homology"/>
<dbReference type="Gene3D" id="1.25.10.10">
    <property type="entry name" value="Leucine-rich Repeat Variant"/>
    <property type="match status" value="1"/>
</dbReference>
<name>A0A7R9XRE6_9CHLO</name>
<evidence type="ECO:0000256" key="3">
    <source>
        <dbReference type="ARBA" id="ARBA00006427"/>
    </source>
</evidence>
<dbReference type="AlphaFoldDB" id="A0A7R9XRE6"/>
<organism evidence="8">
    <name type="scientific">Ostreococcus sp. 'lucimarinus'</name>
    <dbReference type="NCBI Taxonomy" id="242159"/>
    <lineage>
        <taxon>Eukaryota</taxon>
        <taxon>Viridiplantae</taxon>
        <taxon>Chlorophyta</taxon>
        <taxon>Mamiellophyceae</taxon>
        <taxon>Mamiellales</taxon>
        <taxon>Bathycoccaceae</taxon>
        <taxon>Ostreococcus</taxon>
    </lineage>
</organism>
<evidence type="ECO:0000256" key="5">
    <source>
        <dbReference type="SAM" id="MobiDB-lite"/>
    </source>
</evidence>
<feature type="domain" description="Pre-rRNA-processing protein Ipi1 N-terminal" evidence="6">
    <location>
        <begin position="182"/>
        <end position="277"/>
    </location>
</feature>
<evidence type="ECO:0000313" key="8">
    <source>
        <dbReference type="EMBL" id="CAD8224071.1"/>
    </source>
</evidence>
<protein>
    <recommendedName>
        <fullName evidence="9">Pre-rRNA-processing protein Ipi1 N-terminal domain-containing protein</fullName>
    </recommendedName>
</protein>
<dbReference type="InterPro" id="IPR057949">
    <property type="entry name" value="TPR_TEX10"/>
</dbReference>
<dbReference type="InterPro" id="IPR024679">
    <property type="entry name" value="Ipi1_N"/>
</dbReference>
<dbReference type="Pfam" id="PF25781">
    <property type="entry name" value="TPR_TEX10"/>
    <property type="match status" value="1"/>
</dbReference>